<dbReference type="InterPro" id="IPR008972">
    <property type="entry name" value="Cupredoxin"/>
</dbReference>
<evidence type="ECO:0000256" key="1">
    <source>
        <dbReference type="SAM" id="Phobius"/>
    </source>
</evidence>
<reference evidence="2 3" key="1">
    <citation type="submission" date="2021-03" db="EMBL/GenBank/DDBJ databases">
        <title>Genomic Encyclopedia of Type Strains, Phase IV (KMG-IV): sequencing the most valuable type-strain genomes for metagenomic binning, comparative biology and taxonomic classification.</title>
        <authorList>
            <person name="Goeker M."/>
        </authorList>
    </citation>
    <scope>NUCLEOTIDE SEQUENCE [LARGE SCALE GENOMIC DNA]</scope>
    <source>
        <strain evidence="2 3">DSM 26048</strain>
    </source>
</reference>
<protein>
    <submittedName>
        <fullName evidence="2">Cytochrome c oxidase subunit 2</fullName>
    </submittedName>
</protein>
<dbReference type="SUPFAM" id="SSF49503">
    <property type="entry name" value="Cupredoxins"/>
    <property type="match status" value="1"/>
</dbReference>
<evidence type="ECO:0000313" key="2">
    <source>
        <dbReference type="EMBL" id="MBP1988958.1"/>
    </source>
</evidence>
<dbReference type="Proteomes" id="UP001519287">
    <property type="component" value="Unassembled WGS sequence"/>
</dbReference>
<name>A0ABS4IN13_9BACL</name>
<gene>
    <name evidence="2" type="ORF">J2Z66_000553</name>
</gene>
<accession>A0ABS4IN13</accession>
<proteinExistence type="predicted"/>
<organism evidence="2 3">
    <name type="scientific">Paenibacillus eucommiae</name>
    <dbReference type="NCBI Taxonomy" id="1355755"/>
    <lineage>
        <taxon>Bacteria</taxon>
        <taxon>Bacillati</taxon>
        <taxon>Bacillota</taxon>
        <taxon>Bacilli</taxon>
        <taxon>Bacillales</taxon>
        <taxon>Paenibacillaceae</taxon>
        <taxon>Paenibacillus</taxon>
    </lineage>
</organism>
<sequence>MYKWVYFVLFISASVLGVGVLFQNISAHRAEIAAESEDAGKSLKIVASNWHFDEPEYKVTKGDKLKVSLVQKEGIHAVHITGEGLDVTLDKNNPSQEISFDAAGNYEVICVLPCGEGHADMKSTLIVQ</sequence>
<keyword evidence="3" id="KW-1185">Reference proteome</keyword>
<keyword evidence="1" id="KW-0812">Transmembrane</keyword>
<keyword evidence="1" id="KW-1133">Transmembrane helix</keyword>
<feature type="transmembrane region" description="Helical" evidence="1">
    <location>
        <begin position="6"/>
        <end position="22"/>
    </location>
</feature>
<dbReference type="RefSeq" id="WP_209969714.1">
    <property type="nucleotide sequence ID" value="NZ_JAGGLB010000002.1"/>
</dbReference>
<evidence type="ECO:0000313" key="3">
    <source>
        <dbReference type="Proteomes" id="UP001519287"/>
    </source>
</evidence>
<dbReference type="Gene3D" id="2.60.40.420">
    <property type="entry name" value="Cupredoxins - blue copper proteins"/>
    <property type="match status" value="1"/>
</dbReference>
<keyword evidence="1" id="KW-0472">Membrane</keyword>
<comment type="caution">
    <text evidence="2">The sequence shown here is derived from an EMBL/GenBank/DDBJ whole genome shotgun (WGS) entry which is preliminary data.</text>
</comment>
<dbReference type="EMBL" id="JAGGLB010000002">
    <property type="protein sequence ID" value="MBP1988958.1"/>
    <property type="molecule type" value="Genomic_DNA"/>
</dbReference>